<feature type="transmembrane region" description="Helical" evidence="1">
    <location>
        <begin position="49"/>
        <end position="72"/>
    </location>
</feature>
<accession>A0ABD1HE48</accession>
<organism evidence="2 3">
    <name type="scientific">Salvia divinorum</name>
    <name type="common">Maria pastora</name>
    <name type="synonym">Diviner's sage</name>
    <dbReference type="NCBI Taxonomy" id="28513"/>
    <lineage>
        <taxon>Eukaryota</taxon>
        <taxon>Viridiplantae</taxon>
        <taxon>Streptophyta</taxon>
        <taxon>Embryophyta</taxon>
        <taxon>Tracheophyta</taxon>
        <taxon>Spermatophyta</taxon>
        <taxon>Magnoliopsida</taxon>
        <taxon>eudicotyledons</taxon>
        <taxon>Gunneridae</taxon>
        <taxon>Pentapetalae</taxon>
        <taxon>asterids</taxon>
        <taxon>lamiids</taxon>
        <taxon>Lamiales</taxon>
        <taxon>Lamiaceae</taxon>
        <taxon>Nepetoideae</taxon>
        <taxon>Mentheae</taxon>
        <taxon>Salviinae</taxon>
        <taxon>Salvia</taxon>
        <taxon>Salvia subgen. Calosphace</taxon>
    </lineage>
</organism>
<dbReference type="EMBL" id="JBEAFC010000006">
    <property type="protein sequence ID" value="KAL1554255.1"/>
    <property type="molecule type" value="Genomic_DNA"/>
</dbReference>
<keyword evidence="3" id="KW-1185">Reference proteome</keyword>
<comment type="caution">
    <text evidence="2">The sequence shown here is derived from an EMBL/GenBank/DDBJ whole genome shotgun (WGS) entry which is preliminary data.</text>
</comment>
<keyword evidence="1" id="KW-0812">Transmembrane</keyword>
<gene>
    <name evidence="2" type="ORF">AAHA92_14836</name>
</gene>
<dbReference type="PANTHER" id="PTHR33919">
    <property type="entry name" value="OS09G0127700 PROTEIN"/>
    <property type="match status" value="1"/>
</dbReference>
<dbReference type="AlphaFoldDB" id="A0ABD1HE48"/>
<reference evidence="2 3" key="1">
    <citation type="submission" date="2024-06" db="EMBL/GenBank/DDBJ databases">
        <title>A chromosome level genome sequence of Diviner's sage (Salvia divinorum).</title>
        <authorList>
            <person name="Ford S.A."/>
            <person name="Ro D.-K."/>
            <person name="Ness R.W."/>
            <person name="Phillips M.A."/>
        </authorList>
    </citation>
    <scope>NUCLEOTIDE SEQUENCE [LARGE SCALE GENOMIC DNA]</scope>
    <source>
        <strain evidence="2">SAF-2024a</strain>
        <tissue evidence="2">Leaf</tissue>
    </source>
</reference>
<evidence type="ECO:0000313" key="3">
    <source>
        <dbReference type="Proteomes" id="UP001567538"/>
    </source>
</evidence>
<keyword evidence="1" id="KW-1133">Transmembrane helix</keyword>
<protein>
    <submittedName>
        <fullName evidence="2">Uncharacterized protein</fullName>
    </submittedName>
</protein>
<sequence length="155" mass="16635">MAFSALRQCKPSMQSSLYIRSLASGTTPKLAAAGHEPAKMGMLKKFTTGLGHAAIPVGALGGFVVVAILIGVHTATQHFVRSPIVHVTKKNRGSMPEVDEPDAYIRSGDNFINKSILRKVGHLQESQYGDSGGANIYTRSRETDTLRTVGVVEKK</sequence>
<dbReference type="Proteomes" id="UP001567538">
    <property type="component" value="Unassembled WGS sequence"/>
</dbReference>
<evidence type="ECO:0000313" key="2">
    <source>
        <dbReference type="EMBL" id="KAL1554255.1"/>
    </source>
</evidence>
<dbReference type="PANTHER" id="PTHR33919:SF9">
    <property type="entry name" value="RIBOSOME BIOGENESIS NEP1-LIKE PROTEIN"/>
    <property type="match status" value="1"/>
</dbReference>
<name>A0ABD1HE48_SALDI</name>
<evidence type="ECO:0000256" key="1">
    <source>
        <dbReference type="SAM" id="Phobius"/>
    </source>
</evidence>
<proteinExistence type="predicted"/>
<keyword evidence="1" id="KW-0472">Membrane</keyword>